<protein>
    <submittedName>
        <fullName evidence="1">Uncharacterized protein</fullName>
    </submittedName>
</protein>
<proteinExistence type="predicted"/>
<accession>A0A518CFZ8</accession>
<dbReference type="EMBL" id="CP036289">
    <property type="protein sequence ID" value="QDU78145.1"/>
    <property type="molecule type" value="Genomic_DNA"/>
</dbReference>
<dbReference type="Proteomes" id="UP000318626">
    <property type="component" value="Chromosome"/>
</dbReference>
<dbReference type="OrthoDB" id="7678662at2"/>
<evidence type="ECO:0000313" key="2">
    <source>
        <dbReference type="Proteomes" id="UP000318626"/>
    </source>
</evidence>
<keyword evidence="2" id="KW-1185">Reference proteome</keyword>
<reference evidence="2" key="1">
    <citation type="submission" date="2019-02" db="EMBL/GenBank/DDBJ databases">
        <title>Deep-cultivation of Planctomycetes and their phenomic and genomic characterization uncovers novel biology.</title>
        <authorList>
            <person name="Wiegand S."/>
            <person name="Jogler M."/>
            <person name="Boedeker C."/>
            <person name="Pinto D."/>
            <person name="Vollmers J."/>
            <person name="Rivas-Marin E."/>
            <person name="Kohn T."/>
            <person name="Peeters S.H."/>
            <person name="Heuer A."/>
            <person name="Rast P."/>
            <person name="Oberbeckmann S."/>
            <person name="Bunk B."/>
            <person name="Jeske O."/>
            <person name="Meyerdierks A."/>
            <person name="Storesund J.E."/>
            <person name="Kallscheuer N."/>
            <person name="Luecker S."/>
            <person name="Lage O.M."/>
            <person name="Pohl T."/>
            <person name="Merkel B.J."/>
            <person name="Hornburger P."/>
            <person name="Mueller R.-W."/>
            <person name="Bruemmer F."/>
            <person name="Labrenz M."/>
            <person name="Spormann A.M."/>
            <person name="Op den Camp H."/>
            <person name="Overmann J."/>
            <person name="Amann R."/>
            <person name="Jetten M.S.M."/>
            <person name="Mascher T."/>
            <person name="Medema M.H."/>
            <person name="Devos D.P."/>
            <person name="Kaster A.-K."/>
            <person name="Ovreas L."/>
            <person name="Rohde M."/>
            <person name="Galperin M.Y."/>
            <person name="Jogler C."/>
        </authorList>
    </citation>
    <scope>NUCLEOTIDE SEQUENCE [LARGE SCALE GENOMIC DNA]</scope>
    <source>
        <strain evidence="2">Pan97</strain>
    </source>
</reference>
<dbReference type="RefSeq" id="WP_144977742.1">
    <property type="nucleotide sequence ID" value="NZ_CP036289.1"/>
</dbReference>
<name>A0A518CFZ8_9BACT</name>
<sequence length="139" mass="15826">MFAFVLLIGFALIACSTMAVIAFLGDWGLLAKSFRAREKPDGKYFYFQSCGIGMAGYRNMLAVGVTDKGLYLAVFFLFRPMHPPLLIPWSEIKEVHENKFFSWRNYYLSIGYPEWASVTLAENVMNEARQYLGEKVASP</sequence>
<dbReference type="AlphaFoldDB" id="A0A518CFZ8"/>
<evidence type="ECO:0000313" key="1">
    <source>
        <dbReference type="EMBL" id="QDU78145.1"/>
    </source>
</evidence>
<organism evidence="1 2">
    <name type="scientific">Bremerella volcania</name>
    <dbReference type="NCBI Taxonomy" id="2527984"/>
    <lineage>
        <taxon>Bacteria</taxon>
        <taxon>Pseudomonadati</taxon>
        <taxon>Planctomycetota</taxon>
        <taxon>Planctomycetia</taxon>
        <taxon>Pirellulales</taxon>
        <taxon>Pirellulaceae</taxon>
        <taxon>Bremerella</taxon>
    </lineage>
</organism>
<dbReference type="KEGG" id="bvo:Pan97_52270"/>
<gene>
    <name evidence="1" type="ORF">Pan97_52270</name>
</gene>